<evidence type="ECO:0000313" key="3">
    <source>
        <dbReference type="EMBL" id="MBD8120030.1"/>
    </source>
</evidence>
<evidence type="ECO:0000256" key="1">
    <source>
        <dbReference type="SAM" id="Phobius"/>
    </source>
</evidence>
<name>A0ABR9A1T9_9PSED</name>
<feature type="transmembrane region" description="Helical" evidence="1">
    <location>
        <begin position="16"/>
        <end position="37"/>
    </location>
</feature>
<protein>
    <submittedName>
        <fullName evidence="3">Acyltransferase</fullName>
    </submittedName>
</protein>
<keyword evidence="1" id="KW-1133">Transmembrane helix</keyword>
<feature type="transmembrane region" description="Helical" evidence="1">
    <location>
        <begin position="169"/>
        <end position="186"/>
    </location>
</feature>
<sequence>MASVQRFTTLDSFRGFFALLVVFYHLHVVGAFIEMAFFRRADILLNFFFVLSGFVLAHSYGLKPRFSFRRFVISRVFRLYPLHLTMLLVFILFELVRWAAYKKGFTLNNVPFTGLFDPSEILPNLLLLQAWTTLTETMSFNYPSWSISIEFYIYMLFGGLCLLSLRSRFLLFACMAVIAFTMIFTGNEPLVWRAMLGLSCFFAGNITYLVYLLIRDRFVPVRWLMTVLEVVTLSIGYWMVMNDFENRSPIASVTFCGLVLLFAFEAGWVSTFLKTGVFRLLGKLSYSIYMTHAALLFCLSTVFIVAQKLTGRDMAPMIDGQRFMDTGSHLGNNVFVVVVTLVAIGLAALAHTYIELKGVEWGKRAAGPARSKAATSHVIAGTLEPQIDRAA</sequence>
<dbReference type="InterPro" id="IPR002656">
    <property type="entry name" value="Acyl_transf_3_dom"/>
</dbReference>
<keyword evidence="3" id="KW-0808">Transferase</keyword>
<feature type="domain" description="Acyltransferase 3" evidence="2">
    <location>
        <begin position="10"/>
        <end position="350"/>
    </location>
</feature>
<evidence type="ECO:0000259" key="2">
    <source>
        <dbReference type="Pfam" id="PF01757"/>
    </source>
</evidence>
<proteinExistence type="predicted"/>
<dbReference type="Pfam" id="PF01757">
    <property type="entry name" value="Acyl_transf_3"/>
    <property type="match status" value="1"/>
</dbReference>
<feature type="transmembrane region" description="Helical" evidence="1">
    <location>
        <begin position="142"/>
        <end position="162"/>
    </location>
</feature>
<feature type="transmembrane region" description="Helical" evidence="1">
    <location>
        <begin position="43"/>
        <end position="62"/>
    </location>
</feature>
<feature type="transmembrane region" description="Helical" evidence="1">
    <location>
        <begin position="82"/>
        <end position="100"/>
    </location>
</feature>
<dbReference type="GO" id="GO:0016746">
    <property type="term" value="F:acyltransferase activity"/>
    <property type="evidence" value="ECO:0007669"/>
    <property type="project" value="UniProtKB-KW"/>
</dbReference>
<keyword evidence="1" id="KW-0472">Membrane</keyword>
<reference evidence="3 4" key="1">
    <citation type="journal article" date="2020" name="FEMS Microbiol. Ecol.">
        <title>Temporal dynamics of bacterial communities during seed development and maturation.</title>
        <authorList>
            <person name="Chesneau G."/>
            <person name="Torres-Cortes G."/>
            <person name="Briand M."/>
            <person name="Darrasse A."/>
            <person name="Preveaux A."/>
            <person name="Marais C."/>
            <person name="Jacques M.A."/>
            <person name="Shade A."/>
            <person name="Barret M."/>
        </authorList>
    </citation>
    <scope>NUCLEOTIDE SEQUENCE [LARGE SCALE GENOMIC DNA]</scope>
    <source>
        <strain evidence="3 4">CFBP13723</strain>
    </source>
</reference>
<keyword evidence="3" id="KW-0012">Acyltransferase</keyword>
<dbReference type="PANTHER" id="PTHR23028">
    <property type="entry name" value="ACETYLTRANSFERASE"/>
    <property type="match status" value="1"/>
</dbReference>
<comment type="caution">
    <text evidence="3">The sequence shown here is derived from an EMBL/GenBank/DDBJ whole genome shotgun (WGS) entry which is preliminary data.</text>
</comment>
<dbReference type="InterPro" id="IPR050879">
    <property type="entry name" value="Acyltransferase_3"/>
</dbReference>
<dbReference type="RefSeq" id="WP_191942902.1">
    <property type="nucleotide sequence ID" value="NZ_JACYNP010000001.1"/>
</dbReference>
<dbReference type="Proteomes" id="UP000625247">
    <property type="component" value="Unassembled WGS sequence"/>
</dbReference>
<feature type="transmembrane region" description="Helical" evidence="1">
    <location>
        <begin position="285"/>
        <end position="306"/>
    </location>
</feature>
<feature type="transmembrane region" description="Helical" evidence="1">
    <location>
        <begin position="221"/>
        <end position="240"/>
    </location>
</feature>
<feature type="transmembrane region" description="Helical" evidence="1">
    <location>
        <begin position="192"/>
        <end position="214"/>
    </location>
</feature>
<accession>A0ABR9A1T9</accession>
<feature type="transmembrane region" description="Helical" evidence="1">
    <location>
        <begin position="252"/>
        <end position="273"/>
    </location>
</feature>
<keyword evidence="4" id="KW-1185">Reference proteome</keyword>
<gene>
    <name evidence="3" type="ORF">IFT62_02285</name>
</gene>
<organism evidence="3 4">
    <name type="scientific">Pseudomonas lutea</name>
    <dbReference type="NCBI Taxonomy" id="243924"/>
    <lineage>
        <taxon>Bacteria</taxon>
        <taxon>Pseudomonadati</taxon>
        <taxon>Pseudomonadota</taxon>
        <taxon>Gammaproteobacteria</taxon>
        <taxon>Pseudomonadales</taxon>
        <taxon>Pseudomonadaceae</taxon>
        <taxon>Pseudomonas</taxon>
    </lineage>
</organism>
<dbReference type="EMBL" id="JACYNP010000001">
    <property type="protein sequence ID" value="MBD8120030.1"/>
    <property type="molecule type" value="Genomic_DNA"/>
</dbReference>
<evidence type="ECO:0000313" key="4">
    <source>
        <dbReference type="Proteomes" id="UP000625247"/>
    </source>
</evidence>
<keyword evidence="1" id="KW-0812">Transmembrane</keyword>
<dbReference type="PANTHER" id="PTHR23028:SF131">
    <property type="entry name" value="BLR2367 PROTEIN"/>
    <property type="match status" value="1"/>
</dbReference>
<feature type="transmembrane region" description="Helical" evidence="1">
    <location>
        <begin position="334"/>
        <end position="354"/>
    </location>
</feature>